<feature type="signal peptide" evidence="1">
    <location>
        <begin position="1"/>
        <end position="21"/>
    </location>
</feature>
<proteinExistence type="predicted"/>
<dbReference type="Pfam" id="PF10670">
    <property type="entry name" value="DUF4198"/>
    <property type="match status" value="1"/>
</dbReference>
<dbReference type="RefSeq" id="WP_184046042.1">
    <property type="nucleotide sequence ID" value="NZ_JACIGK010000020.1"/>
</dbReference>
<accession>A0A7W6RFN0</accession>
<dbReference type="EMBL" id="JACIGK010000020">
    <property type="protein sequence ID" value="MBB4267043.1"/>
    <property type="molecule type" value="Genomic_DNA"/>
</dbReference>
<comment type="caution">
    <text evidence="2">The sequence shown here is derived from an EMBL/GenBank/DDBJ whole genome shotgun (WGS) entry which is preliminary data.</text>
</comment>
<protein>
    <submittedName>
        <fullName evidence="2">Putative GH25 family protein</fullName>
    </submittedName>
</protein>
<reference evidence="2 3" key="1">
    <citation type="submission" date="2020-08" db="EMBL/GenBank/DDBJ databases">
        <title>Genome sequencing of Purple Non-Sulfur Bacteria from various extreme environments.</title>
        <authorList>
            <person name="Mayer M."/>
        </authorList>
    </citation>
    <scope>NUCLEOTIDE SEQUENCE [LARGE SCALE GENOMIC DNA]</scope>
    <source>
        <strain evidence="2 3">JA131</strain>
    </source>
</reference>
<evidence type="ECO:0000313" key="2">
    <source>
        <dbReference type="EMBL" id="MBB4267043.1"/>
    </source>
</evidence>
<keyword evidence="3" id="KW-1185">Reference proteome</keyword>
<evidence type="ECO:0000256" key="1">
    <source>
        <dbReference type="SAM" id="SignalP"/>
    </source>
</evidence>
<dbReference type="AlphaFoldDB" id="A0A7W6RFN0"/>
<feature type="chain" id="PRO_5031112370" evidence="1">
    <location>
        <begin position="22"/>
        <end position="294"/>
    </location>
</feature>
<name>A0A7W6RFN0_9PROT</name>
<sequence length="294" mass="31656">MRSTLALLAALLPALPVSAQAHSLWINADESHAHQPPHAMVSLGWGHSLPVDDILNSPNGRVVIDRFSLTNPSGARTALMTPDAALAEPTTTTADVALFAADLASQKIAFTADSAEGVYQLDAISQANFYTQYIDTEGRTRLALKPRDEIEGIDTVLMSVKYQAFAKSVVTLGDWSEPAPLGHDLEIIPRTDLSALHVGDLVEVDVLFHGEPLTATARSIEYITAKGVGFGQSDGFALFSYIKDGRAQFRVQSRGQWIIAVSHKDDVTPDGPLKDLVGKTDHVYHGASLTFTVK</sequence>
<evidence type="ECO:0000313" key="3">
    <source>
        <dbReference type="Proteomes" id="UP000554286"/>
    </source>
</evidence>
<dbReference type="InterPro" id="IPR019613">
    <property type="entry name" value="DUF4198"/>
</dbReference>
<gene>
    <name evidence="2" type="ORF">GGD89_002681</name>
</gene>
<keyword evidence="1" id="KW-0732">Signal</keyword>
<dbReference type="Proteomes" id="UP000554286">
    <property type="component" value="Unassembled WGS sequence"/>
</dbReference>
<organism evidence="2 3">
    <name type="scientific">Roseospira visakhapatnamensis</name>
    <dbReference type="NCBI Taxonomy" id="390880"/>
    <lineage>
        <taxon>Bacteria</taxon>
        <taxon>Pseudomonadati</taxon>
        <taxon>Pseudomonadota</taxon>
        <taxon>Alphaproteobacteria</taxon>
        <taxon>Rhodospirillales</taxon>
        <taxon>Rhodospirillaceae</taxon>
        <taxon>Roseospira</taxon>
    </lineage>
</organism>